<keyword evidence="3" id="KW-1185">Reference proteome</keyword>
<dbReference type="GeneID" id="41596759"/>
<evidence type="ECO:0000256" key="1">
    <source>
        <dbReference type="SAM" id="MobiDB-lite"/>
    </source>
</evidence>
<dbReference type="EMBL" id="CP007174">
    <property type="protein sequence ID" value="AIF83000.1"/>
    <property type="molecule type" value="Genomic_DNA"/>
</dbReference>
<proteinExistence type="predicted"/>
<gene>
    <name evidence="2" type="ORF">NTE_00924</name>
</gene>
<name>A0A075MPD0_9ARCH</name>
<dbReference type="AlphaFoldDB" id="A0A075MPD0"/>
<protein>
    <submittedName>
        <fullName evidence="2">Uncharacterized protein</fullName>
    </submittedName>
</protein>
<feature type="compositionally biased region" description="Pro residues" evidence="1">
    <location>
        <begin position="60"/>
        <end position="69"/>
    </location>
</feature>
<dbReference type="Proteomes" id="UP000028194">
    <property type="component" value="Chromosome"/>
</dbReference>
<evidence type="ECO:0000313" key="2">
    <source>
        <dbReference type="EMBL" id="AIF83000.1"/>
    </source>
</evidence>
<organism evidence="2 3">
    <name type="scientific">Candidatus Nitrososphaera evergladensis SR1</name>
    <dbReference type="NCBI Taxonomy" id="1459636"/>
    <lineage>
        <taxon>Archaea</taxon>
        <taxon>Nitrososphaerota</taxon>
        <taxon>Nitrososphaeria</taxon>
        <taxon>Nitrososphaerales</taxon>
        <taxon>Nitrososphaeraceae</taxon>
        <taxon>Nitrososphaera</taxon>
    </lineage>
</organism>
<sequence>MSSLTGNKKAFTFALLAAGFVVVSLAIATPVAFAQNATMPGGNQTGGNTTSTAFEGNPDQAPPPAPPAPGGNMTGGNQTGGNMTS</sequence>
<accession>A0A075MPD0</accession>
<dbReference type="KEGG" id="nev:NTE_00924"/>
<dbReference type="HOGENOM" id="CLU_2504798_0_0_2"/>
<feature type="region of interest" description="Disordered" evidence="1">
    <location>
        <begin position="36"/>
        <end position="85"/>
    </location>
</feature>
<reference evidence="2 3" key="1">
    <citation type="journal article" date="2014" name="PLoS ONE">
        <title>Genome Sequence of Candidatus Nitrososphaera evergladensis from Group I.1b Enriched from Everglades Soil Reveals Novel Genomic Features of the Ammonia-Oxidizing Archaea.</title>
        <authorList>
            <person name="Zhalnina K.V."/>
            <person name="Dias R."/>
            <person name="Leonard M.T."/>
            <person name="Dorr de Quadros P."/>
            <person name="Camargo F.A."/>
            <person name="Drew J.C."/>
            <person name="Farmerie W.G."/>
            <person name="Daroub S.H."/>
            <person name="Triplett E.W."/>
        </authorList>
    </citation>
    <scope>NUCLEOTIDE SEQUENCE [LARGE SCALE GENOMIC DNA]</scope>
    <source>
        <strain evidence="2 3">SR1</strain>
    </source>
</reference>
<dbReference type="RefSeq" id="WP_148699855.1">
    <property type="nucleotide sequence ID" value="NZ_CP007174.1"/>
</dbReference>
<evidence type="ECO:0000313" key="3">
    <source>
        <dbReference type="Proteomes" id="UP000028194"/>
    </source>
</evidence>